<dbReference type="PANTHER" id="PTHR23076">
    <property type="entry name" value="METALLOPROTEASE M41 FTSH"/>
    <property type="match status" value="1"/>
</dbReference>
<dbReference type="RefSeq" id="WP_267654370.1">
    <property type="nucleotide sequence ID" value="NZ_JAOVZR010000001.1"/>
</dbReference>
<reference evidence="3" key="1">
    <citation type="submission" date="2022-10" db="EMBL/GenBank/DDBJ databases">
        <title>Hoeflea sp. G2-23, isolated from marine algae.</title>
        <authorList>
            <person name="Kristyanto S."/>
            <person name="Kim J.M."/>
            <person name="Jeon C.O."/>
        </authorList>
    </citation>
    <scope>NUCLEOTIDE SEQUENCE</scope>
    <source>
        <strain evidence="3">G2-23</strain>
    </source>
</reference>
<gene>
    <name evidence="3" type="ORF">OEG84_14295</name>
</gene>
<dbReference type="InterPro" id="IPR003593">
    <property type="entry name" value="AAA+_ATPase"/>
</dbReference>
<comment type="similarity">
    <text evidence="1">Belongs to the AAA ATPase family.</text>
</comment>
<keyword evidence="1" id="KW-0547">Nucleotide-binding</keyword>
<keyword evidence="4" id="KW-1185">Reference proteome</keyword>
<dbReference type="PROSITE" id="PS00674">
    <property type="entry name" value="AAA"/>
    <property type="match status" value="1"/>
</dbReference>
<evidence type="ECO:0000259" key="2">
    <source>
        <dbReference type="SMART" id="SM00382"/>
    </source>
</evidence>
<feature type="domain" description="AAA+ ATPase" evidence="2">
    <location>
        <begin position="464"/>
        <end position="603"/>
    </location>
</feature>
<evidence type="ECO:0000256" key="1">
    <source>
        <dbReference type="RuleBase" id="RU003651"/>
    </source>
</evidence>
<evidence type="ECO:0000313" key="3">
    <source>
        <dbReference type="EMBL" id="MCY0148838.1"/>
    </source>
</evidence>
<dbReference type="InterPro" id="IPR003959">
    <property type="entry name" value="ATPase_AAA_core"/>
</dbReference>
<comment type="caution">
    <text evidence="3">The sequence shown here is derived from an EMBL/GenBank/DDBJ whole genome shotgun (WGS) entry which is preliminary data.</text>
</comment>
<dbReference type="SUPFAM" id="SSF52540">
    <property type="entry name" value="P-loop containing nucleoside triphosphate hydrolases"/>
    <property type="match status" value="1"/>
</dbReference>
<name>A0ABT3ZAT6_9HYPH</name>
<dbReference type="EMBL" id="JAOVZR010000001">
    <property type="protein sequence ID" value="MCY0148838.1"/>
    <property type="molecule type" value="Genomic_DNA"/>
</dbReference>
<evidence type="ECO:0000313" key="4">
    <source>
        <dbReference type="Proteomes" id="UP001073227"/>
    </source>
</evidence>
<dbReference type="Pfam" id="PF00004">
    <property type="entry name" value="AAA"/>
    <property type="match status" value="1"/>
</dbReference>
<protein>
    <submittedName>
        <fullName evidence="3">ATP-binding protein</fullName>
    </submittedName>
</protein>
<dbReference type="CDD" id="cd19481">
    <property type="entry name" value="RecA-like_protease"/>
    <property type="match status" value="1"/>
</dbReference>
<dbReference type="InterPro" id="IPR027417">
    <property type="entry name" value="P-loop_NTPase"/>
</dbReference>
<sequence>MSKISKRVSRYLLSRQSRAARLEAFGRAAEAGVLEEHQLGVTSRDGTVWRLSADQAAQFSGDVDHDRDLTRNLLKVSSCNRKRLEMKLESGEFNDFDDEEFGEVGEVDKPVCSVRVDQNGTTPSSSKLLRLRDHVLSIVGGFAPTLNVREVATALLLARAFEKDKKILDRLLAVMKSECPIIAVQIPVHGFEKQLGRMLEKGLILPFYTSLEPISDGPGLTGHYKSLADSKRRRSLACCGSALLERLDRHDDMRRLVSNKVLAASKPLIISDEREQPLAARLAAVADIVIQGNGIDASLIADVLAICCQIPVGRSWFLMSELEFEPLHLGIDDLAIAIRPGRSLTKIIGILTTLEAENAARAEAKDDDEKDCELGSLLNRSGRSDARKREKYSGCFDMIEPVKTTTGSETARGQKAKQPVKPPSGKDCLFVERLAGYGDARHWALDLKIDLEAFGSKEVEWSDLSSRLLLSGPPGTGKTTFAKALCNTLGVPLIATSVARWLEASNLGDVLAAINATFEQANSYAPCILFIDEIDNIGNRGGSDRPYDDYWSSLVNRVLELLDGAAKTVGVIVVGATNRPEKIDPALLRSGRLEKHIVIPTPDTTALAKIIAHHLGDDLDAVLNSSETGSSAGSKSASGTLRVHCIDSTAHDGSDKHCDSKEGVLING</sequence>
<proteinExistence type="inferred from homology"/>
<dbReference type="Proteomes" id="UP001073227">
    <property type="component" value="Unassembled WGS sequence"/>
</dbReference>
<organism evidence="3 4">
    <name type="scientific">Hoeflea algicola</name>
    <dbReference type="NCBI Taxonomy" id="2983763"/>
    <lineage>
        <taxon>Bacteria</taxon>
        <taxon>Pseudomonadati</taxon>
        <taxon>Pseudomonadota</taxon>
        <taxon>Alphaproteobacteria</taxon>
        <taxon>Hyphomicrobiales</taxon>
        <taxon>Rhizobiaceae</taxon>
        <taxon>Hoeflea</taxon>
    </lineage>
</organism>
<dbReference type="SMART" id="SM00382">
    <property type="entry name" value="AAA"/>
    <property type="match status" value="1"/>
</dbReference>
<dbReference type="PANTHER" id="PTHR23076:SF97">
    <property type="entry name" value="ATP-DEPENDENT ZINC METALLOPROTEASE YME1L1"/>
    <property type="match status" value="1"/>
</dbReference>
<dbReference type="Gene3D" id="3.40.50.300">
    <property type="entry name" value="P-loop containing nucleotide triphosphate hydrolases"/>
    <property type="match status" value="1"/>
</dbReference>
<keyword evidence="1 3" id="KW-0067">ATP-binding</keyword>
<dbReference type="GO" id="GO:0005524">
    <property type="term" value="F:ATP binding"/>
    <property type="evidence" value="ECO:0007669"/>
    <property type="project" value="UniProtKB-KW"/>
</dbReference>
<accession>A0ABT3ZAT6</accession>
<dbReference type="InterPro" id="IPR003960">
    <property type="entry name" value="ATPase_AAA_CS"/>
</dbReference>